<evidence type="ECO:0000313" key="4">
    <source>
        <dbReference type="Proteomes" id="UP000472320"/>
    </source>
</evidence>
<feature type="region of interest" description="Disordered" evidence="1">
    <location>
        <begin position="1"/>
        <end position="36"/>
    </location>
</feature>
<keyword evidence="4" id="KW-1185">Reference proteome</keyword>
<dbReference type="InterPro" id="IPR025154">
    <property type="entry name" value="Put_metallopeptidase_dom"/>
</dbReference>
<dbReference type="PANTHER" id="PTHR38730:SF1">
    <property type="entry name" value="SLL7028 PROTEIN"/>
    <property type="match status" value="1"/>
</dbReference>
<feature type="domain" description="Putative metallopeptidase" evidence="2">
    <location>
        <begin position="231"/>
        <end position="468"/>
    </location>
</feature>
<evidence type="ECO:0000313" key="3">
    <source>
        <dbReference type="EMBL" id="MTW13901.1"/>
    </source>
</evidence>
<dbReference type="PANTHER" id="PTHR38730">
    <property type="entry name" value="SLL7028 PROTEIN"/>
    <property type="match status" value="1"/>
</dbReference>
<dbReference type="AlphaFoldDB" id="A0A6L6QP50"/>
<comment type="caution">
    <text evidence="3">The sequence shown here is derived from an EMBL/GenBank/DDBJ whole genome shotgun (WGS) entry which is preliminary data.</text>
</comment>
<dbReference type="Proteomes" id="UP000472320">
    <property type="component" value="Unassembled WGS sequence"/>
</dbReference>
<gene>
    <name evidence="3" type="ORF">GM658_25125</name>
</gene>
<reference evidence="3 4" key="1">
    <citation type="submission" date="2019-11" db="EMBL/GenBank/DDBJ databases">
        <title>Type strains purchased from KCTC, JCM and DSMZ.</title>
        <authorList>
            <person name="Lu H."/>
        </authorList>
    </citation>
    <scope>NUCLEOTIDE SEQUENCE [LARGE SCALE GENOMIC DNA]</scope>
    <source>
        <strain evidence="3 4">JCM 31587</strain>
    </source>
</reference>
<evidence type="ECO:0000256" key="1">
    <source>
        <dbReference type="SAM" id="MobiDB-lite"/>
    </source>
</evidence>
<dbReference type="Pfam" id="PF13203">
    <property type="entry name" value="DUF2201_N"/>
    <property type="match status" value="1"/>
</dbReference>
<feature type="compositionally biased region" description="Polar residues" evidence="1">
    <location>
        <begin position="1"/>
        <end position="19"/>
    </location>
</feature>
<name>A0A6L6QP50_9BURK</name>
<sequence>MVPGRSSTRPATAGRSQPEGNCMNKDKKPDPASSARQAGIAQVLAHPVLGAIAGQATFRTDLAHETVPAKGWIAVAPGGTVWLHPKRRAQPGEWTRVVGIVLSCLGLGLVRRREPAQLWEIAALVVAARFCAELKMGELPEEWRLPECEDASVETLLRHFCTAGCPAPLLAWHADIAGAASLFVSLEEKPVAWRRQTPWNELLADGIARGVGRALAIAGGAAVGEAHQPQSREHRARRRMMDRYPLLGALAASFDLENDVRICQQYDIRVAAIDVGARRIWINPTAGLNDDETLFVLAHELLHAGLNHASRRRGRDPVLWNVACDFAINSWLLEMQVGSPPAIGMLYDADLAGKSADEIYDGLARDIRRSRKLATLRGAGQPDLLGEDSGAQFTDAEEYCRRALAQGMDRWEYDGCRGTVPVGLLEEIRSLAQPPIPWDARLAHWFDERFPPLEVRRSYARPSRRQGATPDIPRPLLCKPPEEDRKSRVFGVLLDTSGSMEPAMLGKALGAIASYAMARDVIAVRLVCCDAMAYDCGWVEPENLLDRFTLRGRGGTVLQPGFDFLRDLSVKGEMPAHGPILVVTDGWCEDKLETSMDHAFLLADGRRLPFTPRGEVFYIAE</sequence>
<dbReference type="EMBL" id="WNKX01000029">
    <property type="protein sequence ID" value="MTW13901.1"/>
    <property type="molecule type" value="Genomic_DNA"/>
</dbReference>
<protein>
    <recommendedName>
        <fullName evidence="2">Putative metallopeptidase domain-containing protein</fullName>
    </recommendedName>
</protein>
<proteinExistence type="predicted"/>
<dbReference type="OrthoDB" id="9761650at2"/>
<organism evidence="3 4">
    <name type="scientific">Massilia eburnea</name>
    <dbReference type="NCBI Taxonomy" id="1776165"/>
    <lineage>
        <taxon>Bacteria</taxon>
        <taxon>Pseudomonadati</taxon>
        <taxon>Pseudomonadota</taxon>
        <taxon>Betaproteobacteria</taxon>
        <taxon>Burkholderiales</taxon>
        <taxon>Oxalobacteraceae</taxon>
        <taxon>Telluria group</taxon>
        <taxon>Massilia</taxon>
    </lineage>
</organism>
<accession>A0A6L6QP50</accession>
<evidence type="ECO:0000259" key="2">
    <source>
        <dbReference type="Pfam" id="PF13203"/>
    </source>
</evidence>